<evidence type="ECO:0000256" key="1">
    <source>
        <dbReference type="ARBA" id="ARBA00022617"/>
    </source>
</evidence>
<organism evidence="7 8">
    <name type="scientific">Usitatibacter rugosus</name>
    <dbReference type="NCBI Taxonomy" id="2732067"/>
    <lineage>
        <taxon>Bacteria</taxon>
        <taxon>Pseudomonadati</taxon>
        <taxon>Pseudomonadota</taxon>
        <taxon>Betaproteobacteria</taxon>
        <taxon>Nitrosomonadales</taxon>
        <taxon>Usitatibacteraceae</taxon>
        <taxon>Usitatibacter</taxon>
    </lineage>
</organism>
<feature type="transmembrane region" description="Helical" evidence="5">
    <location>
        <begin position="6"/>
        <end position="28"/>
    </location>
</feature>
<dbReference type="Pfam" id="PF02433">
    <property type="entry name" value="FixO"/>
    <property type="match status" value="1"/>
</dbReference>
<dbReference type="SUPFAM" id="SSF46626">
    <property type="entry name" value="Cytochrome c"/>
    <property type="match status" value="1"/>
</dbReference>
<evidence type="ECO:0000256" key="5">
    <source>
        <dbReference type="SAM" id="Phobius"/>
    </source>
</evidence>
<name>A0A6M4GSC6_9PROT</name>
<accession>A0A6M4GSC6</accession>
<feature type="domain" description="Cytochrome c" evidence="6">
    <location>
        <begin position="44"/>
        <end position="184"/>
    </location>
</feature>
<keyword evidence="1 4" id="KW-0349">Heme</keyword>
<dbReference type="Proteomes" id="UP000501534">
    <property type="component" value="Chromosome"/>
</dbReference>
<keyword evidence="5" id="KW-1133">Transmembrane helix</keyword>
<dbReference type="GO" id="GO:0009055">
    <property type="term" value="F:electron transfer activity"/>
    <property type="evidence" value="ECO:0007669"/>
    <property type="project" value="InterPro"/>
</dbReference>
<reference evidence="7 8" key="1">
    <citation type="submission" date="2020-04" db="EMBL/GenBank/DDBJ databases">
        <title>Usitatibacter rugosus gen. nov., sp. nov. and Usitatibacter palustris sp. nov., novel members of Usitatibacteraceae fam. nov. within the order Nitrosomonadales isolated from soil.</title>
        <authorList>
            <person name="Huber K.J."/>
            <person name="Neumann-Schaal M."/>
            <person name="Geppert A."/>
            <person name="Luckner M."/>
            <person name="Wanner G."/>
            <person name="Overmann J."/>
        </authorList>
    </citation>
    <scope>NUCLEOTIDE SEQUENCE [LARGE SCALE GENOMIC DNA]</scope>
    <source>
        <strain evidence="7 8">0125_3</strain>
    </source>
</reference>
<sequence>MKSEKVLIGGALVMIGVAGTLLVAIPYVQLKDVKPPKGLKPYTTSQLRGREEYIRQGCVYCHSQQPRDRRQAPDGERGWGRPSVAADYYYDKPHLLGTMRTGPDLLNIGARQPSLDWHLGHLYQPRAYVPGSIMPPYGFLFDVKEKADAGERVLSLPPDFAPPGKVVVAQPRALDLANYLIALDRTYPAIDAPAETKR</sequence>
<dbReference type="InterPro" id="IPR036909">
    <property type="entry name" value="Cyt_c-like_dom_sf"/>
</dbReference>
<evidence type="ECO:0000256" key="2">
    <source>
        <dbReference type="ARBA" id="ARBA00022723"/>
    </source>
</evidence>
<keyword evidence="8" id="KW-1185">Reference proteome</keyword>
<evidence type="ECO:0000313" key="7">
    <source>
        <dbReference type="EMBL" id="QJR10161.1"/>
    </source>
</evidence>
<keyword evidence="3 4" id="KW-0408">Iron</keyword>
<dbReference type="PROSITE" id="PS51007">
    <property type="entry name" value="CYTC"/>
    <property type="match status" value="1"/>
</dbReference>
<dbReference type="GO" id="GO:0046872">
    <property type="term" value="F:metal ion binding"/>
    <property type="evidence" value="ECO:0007669"/>
    <property type="project" value="UniProtKB-KW"/>
</dbReference>
<dbReference type="AlphaFoldDB" id="A0A6M4GSC6"/>
<evidence type="ECO:0000256" key="4">
    <source>
        <dbReference type="PROSITE-ProRule" id="PRU00433"/>
    </source>
</evidence>
<dbReference type="KEGG" id="uru:DSM104443_01215"/>
<dbReference type="Gene3D" id="1.10.760.10">
    <property type="entry name" value="Cytochrome c-like domain"/>
    <property type="match status" value="1"/>
</dbReference>
<proteinExistence type="predicted"/>
<dbReference type="GO" id="GO:0020037">
    <property type="term" value="F:heme binding"/>
    <property type="evidence" value="ECO:0007669"/>
    <property type="project" value="InterPro"/>
</dbReference>
<keyword evidence="2 4" id="KW-0479">Metal-binding</keyword>
<evidence type="ECO:0000313" key="8">
    <source>
        <dbReference type="Proteomes" id="UP000501534"/>
    </source>
</evidence>
<keyword evidence="5" id="KW-0472">Membrane</keyword>
<dbReference type="RefSeq" id="WP_171090476.1">
    <property type="nucleotide sequence ID" value="NZ_CP053069.1"/>
</dbReference>
<evidence type="ECO:0000256" key="3">
    <source>
        <dbReference type="ARBA" id="ARBA00023004"/>
    </source>
</evidence>
<dbReference type="EMBL" id="CP053069">
    <property type="protein sequence ID" value="QJR10161.1"/>
    <property type="molecule type" value="Genomic_DNA"/>
</dbReference>
<protein>
    <recommendedName>
        <fullName evidence="6">Cytochrome c domain-containing protein</fullName>
    </recommendedName>
</protein>
<dbReference type="InterPro" id="IPR009056">
    <property type="entry name" value="Cyt_c-like_dom"/>
</dbReference>
<keyword evidence="5" id="KW-0812">Transmembrane</keyword>
<gene>
    <name evidence="7" type="ORF">DSM104443_01215</name>
</gene>
<dbReference type="InterPro" id="IPR003468">
    <property type="entry name" value="Cyt_c_oxidase_monohaem-su/FixO"/>
</dbReference>
<evidence type="ECO:0000259" key="6">
    <source>
        <dbReference type="PROSITE" id="PS51007"/>
    </source>
</evidence>